<feature type="transmembrane region" description="Helical" evidence="8">
    <location>
        <begin position="152"/>
        <end position="175"/>
    </location>
</feature>
<dbReference type="AlphaFoldDB" id="A0A069PNF5"/>
<dbReference type="EMBL" id="JFHC01000019">
    <property type="protein sequence ID" value="KDR42183.1"/>
    <property type="molecule type" value="Genomic_DNA"/>
</dbReference>
<evidence type="ECO:0000259" key="9">
    <source>
        <dbReference type="PROSITE" id="PS50850"/>
    </source>
</evidence>
<evidence type="ECO:0000256" key="1">
    <source>
        <dbReference type="ARBA" id="ARBA00004141"/>
    </source>
</evidence>
<feature type="transmembrane region" description="Helical" evidence="8">
    <location>
        <begin position="252"/>
        <end position="273"/>
    </location>
</feature>
<dbReference type="CDD" id="cd17319">
    <property type="entry name" value="MFS_ExuT_GudP_like"/>
    <property type="match status" value="1"/>
</dbReference>
<comment type="function">
    <text evidence="6">Component of the tartrate utilization system and may allow entry of tartrate and tartrate dehydrogenase.</text>
</comment>
<dbReference type="InterPro" id="IPR020846">
    <property type="entry name" value="MFS_dom"/>
</dbReference>
<dbReference type="PROSITE" id="PS50850">
    <property type="entry name" value="MFS"/>
    <property type="match status" value="1"/>
</dbReference>
<dbReference type="Pfam" id="PF07690">
    <property type="entry name" value="MFS_1"/>
    <property type="match status" value="1"/>
</dbReference>
<keyword evidence="11" id="KW-1185">Reference proteome</keyword>
<feature type="transmembrane region" description="Helical" evidence="8">
    <location>
        <begin position="409"/>
        <end position="427"/>
    </location>
</feature>
<evidence type="ECO:0000313" key="11">
    <source>
        <dbReference type="Proteomes" id="UP000027466"/>
    </source>
</evidence>
<evidence type="ECO:0000256" key="8">
    <source>
        <dbReference type="SAM" id="Phobius"/>
    </source>
</evidence>
<dbReference type="Proteomes" id="UP000027466">
    <property type="component" value="Unassembled WGS sequence"/>
</dbReference>
<evidence type="ECO:0000313" key="10">
    <source>
        <dbReference type="EMBL" id="KDR42183.1"/>
    </source>
</evidence>
<evidence type="ECO:0000256" key="5">
    <source>
        <dbReference type="ARBA" id="ARBA00023136"/>
    </source>
</evidence>
<keyword evidence="3 8" id="KW-0812">Transmembrane</keyword>
<dbReference type="Gene3D" id="1.20.1250.20">
    <property type="entry name" value="MFS general substrate transporter like domains"/>
    <property type="match status" value="2"/>
</dbReference>
<sequence>MSTNGTAVAAREGVASSDSIYARVTWRFMPLLFICYVVAYLDRVNVGFAKLQMLNDLHFSETMYGFGAGIFFVGYFFFEVPSNLLLHRLGARRWIARIMVTWAVISAATAWVTSPTMFYVLRFVLGIAEAGFFPGLVLYLTYWFPAQRRGRMVAFLMAGNPVSGIVGGPVSGFIMQRLAGHGGFAGWQWLFVLEALPALVLGAVIYFFLDDRVKDAKWLPQHERDFIQSEIDAEARTKSHGSVRQTFTSLKVWTLCAILFGIVMGSYAVGFWQPTIIKGSGVTDPLTIGLLTVVPYASALVAMIVVGRHADRTRERRWHVVVPQIVAASGFVLCAYAGHNTWLSLLGLTLAASGVITALPMFWALPTSFLGGTGAAAGIALINSTGNLAGFVSPALVGWLKTLTHSLDSSLFLIAGSLIVSALLILTQMPARLVNK</sequence>
<comment type="caution">
    <text evidence="10">The sequence shown here is derived from an EMBL/GenBank/DDBJ whole genome shotgun (WGS) entry which is preliminary data.</text>
</comment>
<dbReference type="GO" id="GO:0005886">
    <property type="term" value="C:plasma membrane"/>
    <property type="evidence" value="ECO:0007669"/>
    <property type="project" value="TreeGrafter"/>
</dbReference>
<protein>
    <recommendedName>
        <fullName evidence="7">Putative tartrate transporter</fullName>
    </recommendedName>
</protein>
<evidence type="ECO:0000256" key="4">
    <source>
        <dbReference type="ARBA" id="ARBA00022989"/>
    </source>
</evidence>
<reference evidence="10 11" key="1">
    <citation type="submission" date="2014-03" db="EMBL/GenBank/DDBJ databases">
        <title>Draft Genome Sequences of Four Burkholderia Strains.</title>
        <authorList>
            <person name="Liu X.Y."/>
            <person name="Li C.X."/>
            <person name="Xu J.H."/>
        </authorList>
    </citation>
    <scope>NUCLEOTIDE SEQUENCE [LARGE SCALE GENOMIC DNA]</scope>
    <source>
        <strain evidence="10 11">DSM 50014</strain>
    </source>
</reference>
<dbReference type="FunFam" id="1.20.1250.20:FF:000018">
    <property type="entry name" value="MFS transporter permease"/>
    <property type="match status" value="1"/>
</dbReference>
<dbReference type="FunFam" id="1.20.1250.20:FF:000126">
    <property type="entry name" value="MFS transporter permease"/>
    <property type="match status" value="1"/>
</dbReference>
<feature type="transmembrane region" description="Helical" evidence="8">
    <location>
        <begin position="285"/>
        <end position="306"/>
    </location>
</feature>
<feature type="transmembrane region" description="Helical" evidence="8">
    <location>
        <begin position="345"/>
        <end position="365"/>
    </location>
</feature>
<dbReference type="RefSeq" id="WP_035934547.1">
    <property type="nucleotide sequence ID" value="NZ_CADFFX010000010.1"/>
</dbReference>
<dbReference type="InterPro" id="IPR036259">
    <property type="entry name" value="MFS_trans_sf"/>
</dbReference>
<evidence type="ECO:0000256" key="2">
    <source>
        <dbReference type="ARBA" id="ARBA00022448"/>
    </source>
</evidence>
<name>A0A069PNF5_9BURK</name>
<feature type="transmembrane region" description="Helical" evidence="8">
    <location>
        <begin position="24"/>
        <end position="42"/>
    </location>
</feature>
<feature type="transmembrane region" description="Helical" evidence="8">
    <location>
        <begin position="119"/>
        <end position="140"/>
    </location>
</feature>
<keyword evidence="5 8" id="KW-0472">Membrane</keyword>
<dbReference type="SUPFAM" id="SSF103473">
    <property type="entry name" value="MFS general substrate transporter"/>
    <property type="match status" value="1"/>
</dbReference>
<proteinExistence type="predicted"/>
<dbReference type="GO" id="GO:0022857">
    <property type="term" value="F:transmembrane transporter activity"/>
    <property type="evidence" value="ECO:0007669"/>
    <property type="project" value="InterPro"/>
</dbReference>
<dbReference type="STRING" id="60547.GCA_000751215_04018"/>
<feature type="transmembrane region" description="Helical" evidence="8">
    <location>
        <begin position="62"/>
        <end position="82"/>
    </location>
</feature>
<dbReference type="PANTHER" id="PTHR43791">
    <property type="entry name" value="PERMEASE-RELATED"/>
    <property type="match status" value="1"/>
</dbReference>
<dbReference type="InterPro" id="IPR011701">
    <property type="entry name" value="MFS"/>
</dbReference>
<organism evidence="10 11">
    <name type="scientific">Caballeronia glathei</name>
    <dbReference type="NCBI Taxonomy" id="60547"/>
    <lineage>
        <taxon>Bacteria</taxon>
        <taxon>Pseudomonadati</taxon>
        <taxon>Pseudomonadota</taxon>
        <taxon>Betaproteobacteria</taxon>
        <taxon>Burkholderiales</taxon>
        <taxon>Burkholderiaceae</taxon>
        <taxon>Caballeronia</taxon>
    </lineage>
</organism>
<feature type="transmembrane region" description="Helical" evidence="8">
    <location>
        <begin position="377"/>
        <end position="397"/>
    </location>
</feature>
<feature type="transmembrane region" description="Helical" evidence="8">
    <location>
        <begin position="187"/>
        <end position="209"/>
    </location>
</feature>
<feature type="domain" description="Major facilitator superfamily (MFS) profile" evidence="9">
    <location>
        <begin position="28"/>
        <end position="433"/>
    </location>
</feature>
<evidence type="ECO:0000256" key="6">
    <source>
        <dbReference type="ARBA" id="ARBA00058119"/>
    </source>
</evidence>
<keyword evidence="4 8" id="KW-1133">Transmembrane helix</keyword>
<keyword evidence="2" id="KW-0813">Transport</keyword>
<dbReference type="PANTHER" id="PTHR43791:SF36">
    <property type="entry name" value="TRANSPORTER, PUTATIVE (AFU_ORTHOLOGUE AFUA_6G08340)-RELATED"/>
    <property type="match status" value="1"/>
</dbReference>
<comment type="subcellular location">
    <subcellularLocation>
        <location evidence="1">Membrane</location>
        <topology evidence="1">Multi-pass membrane protein</topology>
    </subcellularLocation>
</comment>
<feature type="transmembrane region" description="Helical" evidence="8">
    <location>
        <begin position="94"/>
        <end position="113"/>
    </location>
</feature>
<evidence type="ECO:0000256" key="7">
    <source>
        <dbReference type="ARBA" id="ARBA00074139"/>
    </source>
</evidence>
<gene>
    <name evidence="10" type="ORF">BG61_11135</name>
</gene>
<accession>A0A069PNF5</accession>
<evidence type="ECO:0000256" key="3">
    <source>
        <dbReference type="ARBA" id="ARBA00022692"/>
    </source>
</evidence>